<evidence type="ECO:0000313" key="1">
    <source>
        <dbReference type="EMBL" id="MBO1428449.1"/>
    </source>
</evidence>
<reference evidence="1" key="1">
    <citation type="journal article" date="2021" name="Int. J. Syst. Evol. Microbiol.">
        <title>Bradyrhizobium septentrionale sp. nov. (sv. septentrionale) and Bradyrhizobium quebecense sp. nov. (sv. septentrionale) associated with legumes native to Canada possess rearranged symbiosis genes and numerous insertion sequences.</title>
        <authorList>
            <person name="Bromfield E.S.P."/>
            <person name="Cloutier S."/>
        </authorList>
    </citation>
    <scope>NUCLEOTIDE SEQUENCE</scope>
    <source>
        <strain evidence="1">12S5</strain>
    </source>
</reference>
<keyword evidence="2" id="KW-1185">Reference proteome</keyword>
<gene>
    <name evidence="1" type="ORF">J4P68_03260</name>
</gene>
<name>A0ABS3MAM4_9BRAD</name>
<comment type="caution">
    <text evidence="1">The sequence shown here is derived from an EMBL/GenBank/DDBJ whole genome shotgun (WGS) entry which is preliminary data.</text>
</comment>
<dbReference type="Proteomes" id="UP000692816">
    <property type="component" value="Unassembled WGS sequence"/>
</dbReference>
<organism evidence="1 2">
    <name type="scientific">Bradyrhizobium quebecense</name>
    <dbReference type="NCBI Taxonomy" id="2748629"/>
    <lineage>
        <taxon>Bacteria</taxon>
        <taxon>Pseudomonadati</taxon>
        <taxon>Pseudomonadota</taxon>
        <taxon>Alphaproteobacteria</taxon>
        <taxon>Hyphomicrobiales</taxon>
        <taxon>Nitrobacteraceae</taxon>
        <taxon>Bradyrhizobium</taxon>
    </lineage>
</organism>
<evidence type="ECO:0008006" key="3">
    <source>
        <dbReference type="Google" id="ProtNLM"/>
    </source>
</evidence>
<evidence type="ECO:0000313" key="2">
    <source>
        <dbReference type="Proteomes" id="UP000692816"/>
    </source>
</evidence>
<dbReference type="RefSeq" id="WP_207830331.1">
    <property type="nucleotide sequence ID" value="NZ_CP088282.1"/>
</dbReference>
<accession>A0ABS3MAM4</accession>
<dbReference type="EMBL" id="JAGEPA010000001">
    <property type="protein sequence ID" value="MBO1428449.1"/>
    <property type="molecule type" value="Genomic_DNA"/>
</dbReference>
<protein>
    <recommendedName>
        <fullName evidence="3">Transposase IS4-like domain-containing protein</fullName>
    </recommendedName>
</protein>
<proteinExistence type="predicted"/>
<sequence>MSFLFYRFGHDMMVIDTTPLSRGDSKLARNIERSHQKIAIIEMGFKGQLRRNNLEPRMSRLGQGRTHSR</sequence>